<name>A0A7C3MIF0_DICTH</name>
<comment type="caution">
    <text evidence="1">The sequence shown here is derived from an EMBL/GenBank/DDBJ whole genome shotgun (WGS) entry which is preliminary data.</text>
</comment>
<protein>
    <submittedName>
        <fullName evidence="1">DUF5060 domain-containing protein</fullName>
    </submittedName>
</protein>
<accession>A0A7C3MIF0</accession>
<dbReference type="InterPro" id="IPR013783">
    <property type="entry name" value="Ig-like_fold"/>
</dbReference>
<dbReference type="GO" id="GO:0016985">
    <property type="term" value="F:mannan endo-1,4-beta-mannosidase activity"/>
    <property type="evidence" value="ECO:0007669"/>
    <property type="project" value="TreeGrafter"/>
</dbReference>
<organism evidence="1">
    <name type="scientific">Dictyoglomus thermophilum</name>
    <dbReference type="NCBI Taxonomy" id="14"/>
    <lineage>
        <taxon>Bacteria</taxon>
        <taxon>Pseudomonadati</taxon>
        <taxon>Dictyoglomota</taxon>
        <taxon>Dictyoglomia</taxon>
        <taxon>Dictyoglomales</taxon>
        <taxon>Dictyoglomaceae</taxon>
        <taxon>Dictyoglomus</taxon>
    </lineage>
</organism>
<dbReference type="SUPFAM" id="SSF51445">
    <property type="entry name" value="(Trans)glycosidases"/>
    <property type="match status" value="1"/>
</dbReference>
<dbReference type="PANTHER" id="PTHR31451:SF39">
    <property type="entry name" value="MANNAN ENDO-1,4-BETA-MANNOSIDASE 1"/>
    <property type="match status" value="1"/>
</dbReference>
<dbReference type="GO" id="GO:0005576">
    <property type="term" value="C:extracellular region"/>
    <property type="evidence" value="ECO:0007669"/>
    <property type="project" value="UniProtKB-SubCell"/>
</dbReference>
<dbReference type="EMBL" id="DTIN01000009">
    <property type="protein sequence ID" value="HFX13074.1"/>
    <property type="molecule type" value="Genomic_DNA"/>
</dbReference>
<dbReference type="InterPro" id="IPR017853">
    <property type="entry name" value="GH"/>
</dbReference>
<proteinExistence type="predicted"/>
<dbReference type="PANTHER" id="PTHR31451">
    <property type="match status" value="1"/>
</dbReference>
<reference evidence="1" key="1">
    <citation type="journal article" date="2020" name="mSystems">
        <title>Genome- and Community-Level Interaction Insights into Carbon Utilization and Element Cycling Functions of Hydrothermarchaeota in Hydrothermal Sediment.</title>
        <authorList>
            <person name="Zhou Z."/>
            <person name="Liu Y."/>
            <person name="Xu W."/>
            <person name="Pan J."/>
            <person name="Luo Z.H."/>
            <person name="Li M."/>
        </authorList>
    </citation>
    <scope>NUCLEOTIDE SEQUENCE [LARGE SCALE GENOMIC DNA]</scope>
    <source>
        <strain evidence="1">SpSt-81</strain>
    </source>
</reference>
<gene>
    <name evidence="1" type="ORF">ENW00_02810</name>
</gene>
<evidence type="ECO:0000313" key="1">
    <source>
        <dbReference type="EMBL" id="HFX13074.1"/>
    </source>
</evidence>
<dbReference type="InterPro" id="IPR045053">
    <property type="entry name" value="MAN-like"/>
</dbReference>
<dbReference type="PROSITE" id="PS51257">
    <property type="entry name" value="PROKAR_LIPOPROTEIN"/>
    <property type="match status" value="1"/>
</dbReference>
<dbReference type="Gene3D" id="3.20.20.80">
    <property type="entry name" value="Glycosidases"/>
    <property type="match status" value="1"/>
</dbReference>
<sequence>MRDFILFLILSIILIICGCMKESSVRNSIGSYESRYKDNRPLNILGIDISKMELGRYNLFEVSIFLQGSYLNPFDPQEIDVEGIFEDQYGNQYRVPGFFYQEYKRELKNDYEYLVPVGDPYFKIRFSPINIGSYKFFIKVKDKTGREVSSDKYTIYVKESEKPGYIRVSEKNWRYFKFDNGRQFLPIGANICWATSKGTYDYDVWLPKCAENGGNYFRVWLGPSWATFALERESVKEYDLKNAWKLDYVLNLAEKLNMYIMFCFDSYNELRYQKEGAYPYWEHTPHYEKNGGPLKEPKDFWTNNEMIKYYKNKLRYIVARYGYSTNVFAWEFWNEVDIISPTAFVIGEVKKWHEDMAKYLNSIDPWKHLITTSFAFSPGKPEIDSISGLNFVQTHIYKSNRYIDALLSLIAYKEKYRKPHLVGEFGLDAGGNDLWVDPNGYVIHNAIWTTILSGASGTAMSWWWDNHIHPNNLYFHYRALADFVKDINFLEEKFERLTNYKFNVYNREIKVIGLQGKKYILLWLYNAKEAYQYKKDIPNMDSSKFLGSIELLIKPPIKVIYYDTYRGEKIKELDLDKNVIPIIEFERDLAIKIELLGEGE</sequence>
<dbReference type="Gene3D" id="2.60.40.10">
    <property type="entry name" value="Immunoglobulins"/>
    <property type="match status" value="1"/>
</dbReference>
<dbReference type="AlphaFoldDB" id="A0A7C3MIF0"/>